<comment type="subcellular location">
    <subcellularLocation>
        <location evidence="8">Cytoplasm</location>
    </subcellularLocation>
</comment>
<dbReference type="FunFam" id="3.40.50.300:FF:000292">
    <property type="entry name" value="ATP-dependent dethiobiotin synthetase BioD"/>
    <property type="match status" value="1"/>
</dbReference>
<evidence type="ECO:0000256" key="4">
    <source>
        <dbReference type="ARBA" id="ARBA00022741"/>
    </source>
</evidence>
<keyword evidence="2 8" id="KW-0436">Ligase</keyword>
<keyword evidence="6 8" id="KW-0067">ATP-binding</keyword>
<dbReference type="GO" id="GO:0004141">
    <property type="term" value="F:dethiobiotin synthase activity"/>
    <property type="evidence" value="ECO:0007669"/>
    <property type="project" value="UniProtKB-UniRule"/>
</dbReference>
<evidence type="ECO:0000313" key="9">
    <source>
        <dbReference type="EMBL" id="SMG00290.1"/>
    </source>
</evidence>
<keyword evidence="7 8" id="KW-0460">Magnesium</keyword>
<name>A0A238H4Z4_9BURK</name>
<feature type="binding site" evidence="8">
    <location>
        <position position="57"/>
    </location>
    <ligand>
        <name>ATP</name>
        <dbReference type="ChEBI" id="CHEBI:30616"/>
    </ligand>
</feature>
<comment type="caution">
    <text evidence="8">Lacks conserved residue(s) required for the propagation of feature annotation.</text>
</comment>
<dbReference type="UniPathway" id="UPA00078">
    <property type="reaction ID" value="UER00161"/>
</dbReference>
<dbReference type="GO" id="GO:0042803">
    <property type="term" value="F:protein homodimerization activity"/>
    <property type="evidence" value="ECO:0007669"/>
    <property type="project" value="UniProtKB-ARBA"/>
</dbReference>
<sequence length="240" mass="25099">MNAPFSFFVTGTDTEIGKTFISAALLRGFTRAGLRAAALKPIAAGAYERDGAWRNEDADQLDAAASVALPDAIRTPFLLKEPAAPHIAAALDGVALDIGTVAAAHRRACEAADVVIVEGVGGFRVPLDGTRDTADLAVALGLPVLLVVGVRLGCINHALLTADAIAARGLAIAGWVANRIDPAMRFADENVDTLRAWLEREHRAPLVGDIAHMSPPSPDAASHALDIDRLLNTQRAAAPR</sequence>
<evidence type="ECO:0000256" key="5">
    <source>
        <dbReference type="ARBA" id="ARBA00022756"/>
    </source>
</evidence>
<feature type="binding site" evidence="8">
    <location>
        <position position="57"/>
    </location>
    <ligand>
        <name>Mg(2+)</name>
        <dbReference type="ChEBI" id="CHEBI:18420"/>
    </ligand>
</feature>
<reference evidence="9 10" key="1">
    <citation type="submission" date="2017-04" db="EMBL/GenBank/DDBJ databases">
        <authorList>
            <person name="Afonso C.L."/>
            <person name="Miller P.J."/>
            <person name="Scott M.A."/>
            <person name="Spackman E."/>
            <person name="Goraichik I."/>
            <person name="Dimitrov K.M."/>
            <person name="Suarez D.L."/>
            <person name="Swayne D.E."/>
        </authorList>
    </citation>
    <scope>NUCLEOTIDE SEQUENCE [LARGE SCALE GENOMIC DNA]</scope>
    <source>
        <strain evidence="9">LMG 28154</strain>
    </source>
</reference>
<comment type="pathway">
    <text evidence="8">Cofactor biosynthesis; biotin biosynthesis; biotin from 7,8-diaminononanoate: step 1/2.</text>
</comment>
<dbReference type="GO" id="GO:0005829">
    <property type="term" value="C:cytosol"/>
    <property type="evidence" value="ECO:0007669"/>
    <property type="project" value="TreeGrafter"/>
</dbReference>
<evidence type="ECO:0000256" key="6">
    <source>
        <dbReference type="ARBA" id="ARBA00022840"/>
    </source>
</evidence>
<dbReference type="EC" id="6.3.3.3" evidence="8"/>
<feature type="binding site" evidence="8">
    <location>
        <begin position="15"/>
        <end position="20"/>
    </location>
    <ligand>
        <name>ATP</name>
        <dbReference type="ChEBI" id="CHEBI:30616"/>
    </ligand>
</feature>
<protein>
    <recommendedName>
        <fullName evidence="8">ATP-dependent dethiobiotin synthetase BioD</fullName>
        <ecNumber evidence="8">6.3.3.3</ecNumber>
    </recommendedName>
    <alternativeName>
        <fullName evidence="8">DTB synthetase</fullName>
        <shortName evidence="8">DTBS</shortName>
    </alternativeName>
    <alternativeName>
        <fullName evidence="8">Dethiobiotin synthase</fullName>
    </alternativeName>
</protein>
<feature type="binding site" evidence="8">
    <location>
        <begin position="215"/>
        <end position="217"/>
    </location>
    <ligand>
        <name>ATP</name>
        <dbReference type="ChEBI" id="CHEBI:30616"/>
    </ligand>
</feature>
<feature type="binding site" evidence="8">
    <location>
        <position position="19"/>
    </location>
    <ligand>
        <name>Mg(2+)</name>
        <dbReference type="ChEBI" id="CHEBI:18420"/>
    </ligand>
</feature>
<comment type="catalytic activity">
    <reaction evidence="8">
        <text>(7R,8S)-7,8-diammoniononanoate + CO2 + ATP = (4R,5S)-dethiobiotin + ADP + phosphate + 3 H(+)</text>
        <dbReference type="Rhea" id="RHEA:15805"/>
        <dbReference type="ChEBI" id="CHEBI:15378"/>
        <dbReference type="ChEBI" id="CHEBI:16526"/>
        <dbReference type="ChEBI" id="CHEBI:30616"/>
        <dbReference type="ChEBI" id="CHEBI:43474"/>
        <dbReference type="ChEBI" id="CHEBI:149469"/>
        <dbReference type="ChEBI" id="CHEBI:149473"/>
        <dbReference type="ChEBI" id="CHEBI:456216"/>
        <dbReference type="EC" id="6.3.3.3"/>
    </reaction>
</comment>
<dbReference type="SUPFAM" id="SSF52540">
    <property type="entry name" value="P-loop containing nucleoside triphosphate hydrolases"/>
    <property type="match status" value="1"/>
</dbReference>
<evidence type="ECO:0000256" key="3">
    <source>
        <dbReference type="ARBA" id="ARBA00022723"/>
    </source>
</evidence>
<dbReference type="HAMAP" id="MF_00336">
    <property type="entry name" value="BioD"/>
    <property type="match status" value="1"/>
</dbReference>
<comment type="function">
    <text evidence="8">Catalyzes a mechanistically unusual reaction, the ATP-dependent insertion of CO2 between the N7 and N8 nitrogen atoms of 7,8-diaminopelargonic acid (DAPA, also called 7,8-diammoniononanoate) to form a ureido ring.</text>
</comment>
<dbReference type="GO" id="GO:0005524">
    <property type="term" value="F:ATP binding"/>
    <property type="evidence" value="ECO:0007669"/>
    <property type="project" value="UniProtKB-UniRule"/>
</dbReference>
<keyword evidence="4 8" id="KW-0547">Nucleotide-binding</keyword>
<dbReference type="PANTHER" id="PTHR43210">
    <property type="entry name" value="DETHIOBIOTIN SYNTHETASE"/>
    <property type="match status" value="1"/>
</dbReference>
<comment type="subunit">
    <text evidence="8">Homodimer.</text>
</comment>
<keyword evidence="5 8" id="KW-0093">Biotin biosynthesis</keyword>
<dbReference type="PANTHER" id="PTHR43210:SF5">
    <property type="entry name" value="DETHIOBIOTIN SYNTHETASE"/>
    <property type="match status" value="1"/>
</dbReference>
<feature type="binding site" evidence="8">
    <location>
        <begin position="118"/>
        <end position="121"/>
    </location>
    <ligand>
        <name>ATP</name>
        <dbReference type="ChEBI" id="CHEBI:30616"/>
    </ligand>
</feature>
<proteinExistence type="inferred from homology"/>
<dbReference type="Gene3D" id="3.40.50.300">
    <property type="entry name" value="P-loop containing nucleotide triphosphate hydrolases"/>
    <property type="match status" value="1"/>
</dbReference>
<keyword evidence="1 8" id="KW-0963">Cytoplasm</keyword>
<dbReference type="InterPro" id="IPR004472">
    <property type="entry name" value="DTB_synth_BioD"/>
</dbReference>
<dbReference type="GO" id="GO:0009102">
    <property type="term" value="P:biotin biosynthetic process"/>
    <property type="evidence" value="ECO:0007669"/>
    <property type="project" value="UniProtKB-UniRule"/>
</dbReference>
<accession>A0A238H4Z4</accession>
<dbReference type="GO" id="GO:0000287">
    <property type="term" value="F:magnesium ion binding"/>
    <property type="evidence" value="ECO:0007669"/>
    <property type="project" value="UniProtKB-UniRule"/>
</dbReference>
<comment type="similarity">
    <text evidence="8">Belongs to the dethiobiotin synthetase family.</text>
</comment>
<evidence type="ECO:0000256" key="1">
    <source>
        <dbReference type="ARBA" id="ARBA00022490"/>
    </source>
</evidence>
<gene>
    <name evidence="8" type="primary">bioD</name>
    <name evidence="9" type="ORF">BSIN_3359</name>
</gene>
<dbReference type="EMBL" id="FXAN01000052">
    <property type="protein sequence ID" value="SMG00290.1"/>
    <property type="molecule type" value="Genomic_DNA"/>
</dbReference>
<feature type="binding site" evidence="8">
    <location>
        <position position="118"/>
    </location>
    <ligand>
        <name>Mg(2+)</name>
        <dbReference type="ChEBI" id="CHEBI:18420"/>
    </ligand>
</feature>
<evidence type="ECO:0000313" key="10">
    <source>
        <dbReference type="Proteomes" id="UP000198460"/>
    </source>
</evidence>
<feature type="active site" evidence="8">
    <location>
        <position position="40"/>
    </location>
</feature>
<feature type="binding site" evidence="8">
    <location>
        <begin position="178"/>
        <end position="179"/>
    </location>
    <ligand>
        <name>ATP</name>
        <dbReference type="ChEBI" id="CHEBI:30616"/>
    </ligand>
</feature>
<comment type="cofactor">
    <cofactor evidence="8">
        <name>Mg(2+)</name>
        <dbReference type="ChEBI" id="CHEBI:18420"/>
    </cofactor>
</comment>
<dbReference type="NCBIfam" id="TIGR00347">
    <property type="entry name" value="bioD"/>
    <property type="match status" value="1"/>
</dbReference>
<dbReference type="InterPro" id="IPR027417">
    <property type="entry name" value="P-loop_NTPase"/>
</dbReference>
<dbReference type="AlphaFoldDB" id="A0A238H4Z4"/>
<dbReference type="Proteomes" id="UP000198460">
    <property type="component" value="Unassembled WGS sequence"/>
</dbReference>
<dbReference type="PIRSF" id="PIRSF006755">
    <property type="entry name" value="DTB_synth"/>
    <property type="match status" value="1"/>
</dbReference>
<evidence type="ECO:0000256" key="8">
    <source>
        <dbReference type="HAMAP-Rule" id="MF_00336"/>
    </source>
</evidence>
<evidence type="ECO:0000256" key="2">
    <source>
        <dbReference type="ARBA" id="ARBA00022598"/>
    </source>
</evidence>
<organism evidence="9 10">
    <name type="scientific">Burkholderia singularis</name>
    <dbReference type="NCBI Taxonomy" id="1503053"/>
    <lineage>
        <taxon>Bacteria</taxon>
        <taxon>Pseudomonadati</taxon>
        <taxon>Pseudomonadota</taxon>
        <taxon>Betaproteobacteria</taxon>
        <taxon>Burkholderiales</taxon>
        <taxon>Burkholderiaceae</taxon>
        <taxon>Burkholderia</taxon>
        <taxon>pseudomallei group</taxon>
    </lineage>
</organism>
<evidence type="ECO:0000256" key="7">
    <source>
        <dbReference type="ARBA" id="ARBA00022842"/>
    </source>
</evidence>
<dbReference type="CDD" id="cd03109">
    <property type="entry name" value="DTBS"/>
    <property type="match status" value="1"/>
</dbReference>
<dbReference type="RefSeq" id="WP_089340542.1">
    <property type="nucleotide sequence ID" value="NZ_FXAN01000052.1"/>
</dbReference>
<dbReference type="Pfam" id="PF13500">
    <property type="entry name" value="AAA_26"/>
    <property type="match status" value="1"/>
</dbReference>
<keyword evidence="3 8" id="KW-0479">Metal-binding</keyword>